<dbReference type="Proteomes" id="UP000191680">
    <property type="component" value="Unassembled WGS sequence"/>
</dbReference>
<evidence type="ECO:0000256" key="1">
    <source>
        <dbReference type="ARBA" id="ARBA00022729"/>
    </source>
</evidence>
<dbReference type="InterPro" id="IPR001434">
    <property type="entry name" value="OmcB-like_DUF11"/>
</dbReference>
<keyword evidence="3" id="KW-0106">Calcium</keyword>
<evidence type="ECO:0000259" key="5">
    <source>
        <dbReference type="SMART" id="SM00237"/>
    </source>
</evidence>
<evidence type="ECO:0000256" key="4">
    <source>
        <dbReference type="SAM" id="SignalP"/>
    </source>
</evidence>
<feature type="domain" description="Calx-beta" evidence="5">
    <location>
        <begin position="1002"/>
        <end position="1105"/>
    </location>
</feature>
<dbReference type="SMART" id="SM00237">
    <property type="entry name" value="Calx_beta"/>
    <property type="match status" value="3"/>
</dbReference>
<dbReference type="EMBL" id="MTBC01000012">
    <property type="protein sequence ID" value="OQD41595.1"/>
    <property type="molecule type" value="Genomic_DNA"/>
</dbReference>
<dbReference type="AlphaFoldDB" id="A0A1V6LN31"/>
<comment type="caution">
    <text evidence="6">The sequence shown here is derived from an EMBL/GenBank/DDBJ whole genome shotgun (WGS) entry which is preliminary data.</text>
</comment>
<feature type="non-terminal residue" evidence="6">
    <location>
        <position position="1134"/>
    </location>
</feature>
<dbReference type="Gene3D" id="2.60.40.2030">
    <property type="match status" value="5"/>
</dbReference>
<evidence type="ECO:0000313" key="6">
    <source>
        <dbReference type="EMBL" id="OQD41595.1"/>
    </source>
</evidence>
<dbReference type="Pfam" id="PF03160">
    <property type="entry name" value="Calx-beta"/>
    <property type="match status" value="4"/>
</dbReference>
<dbReference type="PANTHER" id="PTHR46682">
    <property type="entry name" value="ADHESION G-PROTEIN COUPLED RECEPTOR V1"/>
    <property type="match status" value="1"/>
</dbReference>
<feature type="signal peptide" evidence="4">
    <location>
        <begin position="1"/>
        <end position="22"/>
    </location>
</feature>
<dbReference type="GO" id="GO:0071277">
    <property type="term" value="P:cellular response to calcium ion"/>
    <property type="evidence" value="ECO:0007669"/>
    <property type="project" value="TreeGrafter"/>
</dbReference>
<dbReference type="InterPro" id="IPR038081">
    <property type="entry name" value="CalX-like_sf"/>
</dbReference>
<evidence type="ECO:0000256" key="2">
    <source>
        <dbReference type="ARBA" id="ARBA00022737"/>
    </source>
</evidence>
<dbReference type="InterPro" id="IPR026919">
    <property type="entry name" value="ADGRV1"/>
</dbReference>
<name>A0A1V6LN31_9FLAO</name>
<dbReference type="GO" id="GO:0004930">
    <property type="term" value="F:G protein-coupled receptor activity"/>
    <property type="evidence" value="ECO:0007669"/>
    <property type="project" value="InterPro"/>
</dbReference>
<evidence type="ECO:0000313" key="7">
    <source>
        <dbReference type="Proteomes" id="UP000191680"/>
    </source>
</evidence>
<keyword evidence="7" id="KW-1185">Reference proteome</keyword>
<dbReference type="InterPro" id="IPR003644">
    <property type="entry name" value="Calx_beta"/>
</dbReference>
<organism evidence="6 7">
    <name type="scientific">Croceivirga radicis</name>
    <dbReference type="NCBI Taxonomy" id="1929488"/>
    <lineage>
        <taxon>Bacteria</taxon>
        <taxon>Pseudomonadati</taxon>
        <taxon>Bacteroidota</taxon>
        <taxon>Flavobacteriia</taxon>
        <taxon>Flavobacteriales</taxon>
        <taxon>Flavobacteriaceae</taxon>
        <taxon>Croceivirga</taxon>
    </lineage>
</organism>
<dbReference type="GO" id="GO:0016020">
    <property type="term" value="C:membrane"/>
    <property type="evidence" value="ECO:0007669"/>
    <property type="project" value="InterPro"/>
</dbReference>
<dbReference type="GO" id="GO:0005737">
    <property type="term" value="C:cytoplasm"/>
    <property type="evidence" value="ECO:0007669"/>
    <property type="project" value="TreeGrafter"/>
</dbReference>
<dbReference type="GO" id="GO:0001965">
    <property type="term" value="F:G-protein alpha-subunit binding"/>
    <property type="evidence" value="ECO:0007669"/>
    <property type="project" value="TreeGrafter"/>
</dbReference>
<accession>A0A1V6LN31</accession>
<feature type="domain" description="Calx-beta" evidence="5">
    <location>
        <begin position="760"/>
        <end position="868"/>
    </location>
</feature>
<dbReference type="SUPFAM" id="SSF141072">
    <property type="entry name" value="CalX-like"/>
    <property type="match status" value="5"/>
</dbReference>
<sequence>MQKLIVFAILLNCLQSSLVAQLQTPFTPRYSETINGDVTMIANNVLSRTANGNYNGEDGNHNFTDNVFVDIDSDNSTFNSSNAEFKNPLPSVSCYNFKKVLLYWAAADKEYQTTATDTIAGTGGTEPSWDFRQVKLQLPGETAYNTIDADEVIFRGRDTHFVNDPYVCVKDITAEVEALANPFGIYQIANVKATEGRLQSHLNNRTGTSGGWQIVFVYENESLNLRNVTLFDGYVHTTQTQGETEFNFSGFQTVPTGKVNADIIFGALEGDRDITGDRFQILDTSNQWFEMTEGSGANKVRDTVNFFNSRITLKNKDFLDRTPASTNTLGFDAGIFELKNTANTIIGNNQTSARLRITSTQETYGVYLTGLSIEVYEPNLGSMQLTTEDNNTFLEAGDNPILRLTVNNTGNDHVRDLTITTTLPEQLDFIGNDDSPAGTTYSFNATTRVLTIAVPDGATDINSPSYNLDFEVHVKDPCPGCLDNFALQASASYTGAINTTEKNSVSSGSFDECNLPNHDPTQFTIKPNIRVTDGSAEEGNTIPINVTSSHVLSNPVSFEVSYSNNTTTDEDYTRPINVTIPANTSSASVGIVAVDDDWAEATEQTFEVSIGNPTSDVNLEDDNAIATVIDTDVAYIVGGNFSATEGDDIQYRFFLSTDQNSDGRTYVGIEDEYFLDALFQEKANATNPATDGADFNSFSTTVSFPAGSLAGTELFIPVPTIDDNIFEPTEEFEIVKSYNSAENSKYSIGPRRVRLNMERSVLRILDNDNFAPGLGVSVTDFDVPENVGTAEFIVSYKGLTIQNGFTVDYEVTNGSATRPNDYTIDANAYTGTLIFPANTQNGDTQTVTLNILDDLILEQAETVNIRLSNPSNIFIPMVDVNGVGTIQDNESFGSGEGLNAEGFTILENVGTTNFTIRYTGPDVQDAFDVNYVIANGTASTPADYTVANASGTITFPAGTRTNDTINIPVTIINDNIIEGQEQLSLTISTPNNSLVPINGATANGIINDDDGTGTEGLSIIQTDVIVTEGMGVTATFDVTLTGTYAAGFDVDFSTAFGTATATDFTPITNGTISFAGTDGEVQQIVVNILDDAIIEPQEAYTVTLNSTTNPLVPINDATANGIINDDDGTGTEGL</sequence>
<feature type="chain" id="PRO_5012347722" description="Calx-beta domain-containing protein" evidence="4">
    <location>
        <begin position="23"/>
        <end position="1134"/>
    </location>
</feature>
<protein>
    <recommendedName>
        <fullName evidence="5">Calx-beta domain-containing protein</fullName>
    </recommendedName>
</protein>
<reference evidence="6 7" key="1">
    <citation type="submission" date="2016-12" db="EMBL/GenBank/DDBJ databases">
        <authorList>
            <person name="Song W.-J."/>
            <person name="Kurnit D.M."/>
        </authorList>
    </citation>
    <scope>NUCLEOTIDE SEQUENCE [LARGE SCALE GENOMIC DNA]</scope>
    <source>
        <strain evidence="6 7">HSG9</strain>
    </source>
</reference>
<evidence type="ECO:0000256" key="3">
    <source>
        <dbReference type="ARBA" id="ARBA00022837"/>
    </source>
</evidence>
<keyword evidence="2" id="KW-0677">Repeat</keyword>
<dbReference type="Pfam" id="PF01345">
    <property type="entry name" value="DUF11"/>
    <property type="match status" value="1"/>
</dbReference>
<dbReference type="PANTHER" id="PTHR46682:SF1">
    <property type="entry name" value="ADHESION G-PROTEIN COUPLED RECEPTOR V1"/>
    <property type="match status" value="1"/>
</dbReference>
<gene>
    <name evidence="6" type="ORF">BUL40_14565</name>
</gene>
<feature type="domain" description="Calx-beta" evidence="5">
    <location>
        <begin position="882"/>
        <end position="988"/>
    </location>
</feature>
<keyword evidence="1 4" id="KW-0732">Signal</keyword>
<dbReference type="GO" id="GO:0010855">
    <property type="term" value="F:adenylate cyclase inhibitor activity"/>
    <property type="evidence" value="ECO:0007669"/>
    <property type="project" value="TreeGrafter"/>
</dbReference>
<proteinExistence type="predicted"/>